<keyword evidence="2" id="KW-1185">Reference proteome</keyword>
<dbReference type="RefSeq" id="WP_107392534.1">
    <property type="nucleotide sequence ID" value="NZ_PZDH01000014.1"/>
</dbReference>
<evidence type="ECO:0000313" key="1">
    <source>
        <dbReference type="EMBL" id="PTH17831.1"/>
    </source>
</evidence>
<reference evidence="1 2" key="1">
    <citation type="journal article" date="2016" name="Front. Microbiol.">
        <title>Comprehensive Phylogenetic Analysis of Bovine Non-aureus Staphylococci Species Based on Whole-Genome Sequencing.</title>
        <authorList>
            <person name="Naushad S."/>
            <person name="Barkema H.W."/>
            <person name="Luby C."/>
            <person name="Condas L.A."/>
            <person name="Nobrega D.B."/>
            <person name="Carson D.A."/>
            <person name="De Buck J."/>
        </authorList>
    </citation>
    <scope>NUCLEOTIDE SEQUENCE [LARGE SCALE GENOMIC DNA]</scope>
    <source>
        <strain evidence="1 2">SNUC 993</strain>
    </source>
</reference>
<comment type="caution">
    <text evidence="1">The sequence shown here is derived from an EMBL/GenBank/DDBJ whole genome shotgun (WGS) entry which is preliminary data.</text>
</comment>
<evidence type="ECO:0000313" key="2">
    <source>
        <dbReference type="Proteomes" id="UP000242694"/>
    </source>
</evidence>
<dbReference type="EMBL" id="PZDI01000029">
    <property type="protein sequence ID" value="PTH17831.1"/>
    <property type="molecule type" value="Genomic_DNA"/>
</dbReference>
<proteinExistence type="predicted"/>
<organism evidence="1 2">
    <name type="scientific">Staphylococcus auricularis</name>
    <dbReference type="NCBI Taxonomy" id="29379"/>
    <lineage>
        <taxon>Bacteria</taxon>
        <taxon>Bacillati</taxon>
        <taxon>Bacillota</taxon>
        <taxon>Bacilli</taxon>
        <taxon>Bacillales</taxon>
        <taxon>Staphylococcaceae</taxon>
        <taxon>Staphylococcus</taxon>
    </lineage>
</organism>
<name>A0ABX5IE94_9STAP</name>
<sequence>MARKRVVEVHLTQLSRPQQLGWNVEIELISVSLLVFMEKMKSITRLKLEKNKERNQSQLKCAPDNI</sequence>
<protein>
    <submittedName>
        <fullName evidence="1">Uncharacterized protein</fullName>
    </submittedName>
</protein>
<accession>A0ABX5IE94</accession>
<gene>
    <name evidence="1" type="ORF">BU607_07005</name>
</gene>
<dbReference type="Proteomes" id="UP000242694">
    <property type="component" value="Unassembled WGS sequence"/>
</dbReference>